<dbReference type="OrthoDB" id="2101715at2759"/>
<evidence type="ECO:0000256" key="1">
    <source>
        <dbReference type="SAM" id="Phobius"/>
    </source>
</evidence>
<proteinExistence type="predicted"/>
<dbReference type="HOGENOM" id="CLU_058251_0_0_1"/>
<gene>
    <name evidence="2" type="ORF">HMPREF1541_10519</name>
</gene>
<sequence>MVQDYLTLGWTVRLPLLQTHAPCALAATTLTSVLGAARTLHSYVYVDFASGSGGPTPYIERHVNRQLESRGEEPVAFVMTDISPHVAAWEGAVKKSGSGFLGFVAEGVDATRAPAREVLLRGVPGGDRVGKAGKKGREKRVMRLFSLAFHHFDDELAVRVLRDTMERGDAFCIFELQSRNLASLFMVSLLWPLAMLLAPIYFWRRPAHLFFTYLVPLVPFVWVFDGLVSCLRTRTVEEIEALMVQAVGEEGLRGWKVRSGEEVHTVGIGKLYWSVVTKED</sequence>
<dbReference type="AlphaFoldDB" id="W2S8U1"/>
<dbReference type="Proteomes" id="UP000030752">
    <property type="component" value="Unassembled WGS sequence"/>
</dbReference>
<name>W2S8U1_CYPE1</name>
<dbReference type="EMBL" id="KB822715">
    <property type="protein sequence ID" value="ETN44339.1"/>
    <property type="molecule type" value="Genomic_DNA"/>
</dbReference>
<feature type="transmembrane region" description="Helical" evidence="1">
    <location>
        <begin position="181"/>
        <end position="203"/>
    </location>
</feature>
<keyword evidence="1" id="KW-0472">Membrane</keyword>
<evidence type="ECO:0000313" key="2">
    <source>
        <dbReference type="EMBL" id="ETN44339.1"/>
    </source>
</evidence>
<keyword evidence="1" id="KW-0812">Transmembrane</keyword>
<dbReference type="STRING" id="1220924.W2S8U1"/>
<reference evidence="2 3" key="1">
    <citation type="submission" date="2013-03" db="EMBL/GenBank/DDBJ databases">
        <title>The Genome Sequence of Phialophora europaea CBS 101466.</title>
        <authorList>
            <consortium name="The Broad Institute Genomics Platform"/>
            <person name="Cuomo C."/>
            <person name="de Hoog S."/>
            <person name="Gorbushina A."/>
            <person name="Walker B."/>
            <person name="Young S.K."/>
            <person name="Zeng Q."/>
            <person name="Gargeya S."/>
            <person name="Fitzgerald M."/>
            <person name="Haas B."/>
            <person name="Abouelleil A."/>
            <person name="Allen A.W."/>
            <person name="Alvarado L."/>
            <person name="Arachchi H.M."/>
            <person name="Berlin A.M."/>
            <person name="Chapman S.B."/>
            <person name="Gainer-Dewar J."/>
            <person name="Goldberg J."/>
            <person name="Griggs A."/>
            <person name="Gujja S."/>
            <person name="Hansen M."/>
            <person name="Howarth C."/>
            <person name="Imamovic A."/>
            <person name="Ireland A."/>
            <person name="Larimer J."/>
            <person name="McCowan C."/>
            <person name="Murphy C."/>
            <person name="Pearson M."/>
            <person name="Poon T.W."/>
            <person name="Priest M."/>
            <person name="Roberts A."/>
            <person name="Saif S."/>
            <person name="Shea T."/>
            <person name="Sisk P."/>
            <person name="Sykes S."/>
            <person name="Wortman J."/>
            <person name="Nusbaum C."/>
            <person name="Birren B."/>
        </authorList>
    </citation>
    <scope>NUCLEOTIDE SEQUENCE [LARGE SCALE GENOMIC DNA]</scope>
    <source>
        <strain evidence="2 3">CBS 101466</strain>
    </source>
</reference>
<dbReference type="InParanoid" id="W2S8U1"/>
<dbReference type="eggNOG" id="ENOG502S9JB">
    <property type="taxonomic scope" value="Eukaryota"/>
</dbReference>
<dbReference type="RefSeq" id="XP_008713412.1">
    <property type="nucleotide sequence ID" value="XM_008715190.1"/>
</dbReference>
<keyword evidence="3" id="KW-1185">Reference proteome</keyword>
<dbReference type="VEuPathDB" id="FungiDB:HMPREF1541_10519"/>
<accession>W2S8U1</accession>
<dbReference type="GeneID" id="19977858"/>
<feature type="transmembrane region" description="Helical" evidence="1">
    <location>
        <begin position="209"/>
        <end position="228"/>
    </location>
</feature>
<evidence type="ECO:0000313" key="3">
    <source>
        <dbReference type="Proteomes" id="UP000030752"/>
    </source>
</evidence>
<organism evidence="2 3">
    <name type="scientific">Cyphellophora europaea (strain CBS 101466)</name>
    <name type="common">Phialophora europaea</name>
    <dbReference type="NCBI Taxonomy" id="1220924"/>
    <lineage>
        <taxon>Eukaryota</taxon>
        <taxon>Fungi</taxon>
        <taxon>Dikarya</taxon>
        <taxon>Ascomycota</taxon>
        <taxon>Pezizomycotina</taxon>
        <taxon>Eurotiomycetes</taxon>
        <taxon>Chaetothyriomycetidae</taxon>
        <taxon>Chaetothyriales</taxon>
        <taxon>Cyphellophoraceae</taxon>
        <taxon>Cyphellophora</taxon>
    </lineage>
</organism>
<protein>
    <submittedName>
        <fullName evidence="2">Uncharacterized protein</fullName>
    </submittedName>
</protein>
<keyword evidence="1" id="KW-1133">Transmembrane helix</keyword>